<evidence type="ECO:0000313" key="3">
    <source>
        <dbReference type="EMBL" id="CAD8342820.1"/>
    </source>
</evidence>
<keyword evidence="2" id="KW-0732">Signal</keyword>
<keyword evidence="1" id="KW-0175">Coiled coil</keyword>
<sequence>MKASLVLVLMLPVTEGFLFGTKADSKKFVATPEINKLMTSYQGKKLDIRLVVGDPKDESSPDLALQQFEVELLTADALEYQRQNENASKGSERLASKAGTTTKRGMKSPVVALPGANGPFPRTSSGAKALKVLREPSFVGMDGLQHAHLERGCWELIWRKGDIAGNLICGFQLTEEIQRNENGASLPAGCRIYLSFLMWTDDRLKEHRDVTETAERKANELLQEKLDEVEKMEQSVMPWDKAMHFRRALTAHEKHLLYHDQHKYCLSMTPGDGDLITLQPGLSIMKKGNVWMKDDTSHGDEHKFIGVARVKPSTALAP</sequence>
<accession>A0A7R9ZT67</accession>
<reference evidence="3" key="1">
    <citation type="submission" date="2021-01" db="EMBL/GenBank/DDBJ databases">
        <authorList>
            <person name="Corre E."/>
            <person name="Pelletier E."/>
            <person name="Niang G."/>
            <person name="Scheremetjew M."/>
            <person name="Finn R."/>
            <person name="Kale V."/>
            <person name="Holt S."/>
            <person name="Cochrane G."/>
            <person name="Meng A."/>
            <person name="Brown T."/>
            <person name="Cohen L."/>
        </authorList>
    </citation>
    <scope>NUCLEOTIDE SEQUENCE</scope>
    <source>
        <strain evidence="3">CCMP3328</strain>
    </source>
</reference>
<protein>
    <submittedName>
        <fullName evidence="3">Uncharacterized protein</fullName>
    </submittedName>
</protein>
<evidence type="ECO:0000256" key="2">
    <source>
        <dbReference type="SAM" id="SignalP"/>
    </source>
</evidence>
<evidence type="ECO:0000256" key="1">
    <source>
        <dbReference type="SAM" id="Coils"/>
    </source>
</evidence>
<dbReference type="EMBL" id="HBEF01024194">
    <property type="protein sequence ID" value="CAD8342820.1"/>
    <property type="molecule type" value="Transcribed_RNA"/>
</dbReference>
<feature type="coiled-coil region" evidence="1">
    <location>
        <begin position="204"/>
        <end position="235"/>
    </location>
</feature>
<name>A0A7R9ZT67_9STRA</name>
<feature type="chain" id="PRO_5031034222" evidence="2">
    <location>
        <begin position="17"/>
        <end position="318"/>
    </location>
</feature>
<gene>
    <name evidence="3" type="ORF">CAUS1442_LOCUS14955</name>
</gene>
<organism evidence="3">
    <name type="scientific">Craspedostauros australis</name>
    <dbReference type="NCBI Taxonomy" id="1486917"/>
    <lineage>
        <taxon>Eukaryota</taxon>
        <taxon>Sar</taxon>
        <taxon>Stramenopiles</taxon>
        <taxon>Ochrophyta</taxon>
        <taxon>Bacillariophyta</taxon>
        <taxon>Bacillariophyceae</taxon>
        <taxon>Bacillariophycidae</taxon>
        <taxon>Naviculales</taxon>
        <taxon>Naviculaceae</taxon>
        <taxon>Craspedostauros</taxon>
    </lineage>
</organism>
<dbReference type="AlphaFoldDB" id="A0A7R9ZT67"/>
<proteinExistence type="predicted"/>
<feature type="signal peptide" evidence="2">
    <location>
        <begin position="1"/>
        <end position="16"/>
    </location>
</feature>